<evidence type="ECO:0000313" key="8">
    <source>
        <dbReference type="Proteomes" id="UP000694941"/>
    </source>
</evidence>
<dbReference type="SMART" id="SM00303">
    <property type="entry name" value="GPS"/>
    <property type="match status" value="1"/>
</dbReference>
<keyword evidence="3 6" id="KW-1133">Transmembrane helix</keyword>
<feature type="transmembrane region" description="Helical" evidence="6">
    <location>
        <begin position="470"/>
        <end position="489"/>
    </location>
</feature>
<evidence type="ECO:0000256" key="3">
    <source>
        <dbReference type="ARBA" id="ARBA00022989"/>
    </source>
</evidence>
<gene>
    <name evidence="9" type="primary">LOC106465657</name>
</gene>
<evidence type="ECO:0000256" key="6">
    <source>
        <dbReference type="SAM" id="Phobius"/>
    </source>
</evidence>
<keyword evidence="4 6" id="KW-0472">Membrane</keyword>
<dbReference type="InterPro" id="IPR000832">
    <property type="entry name" value="GPCR_2_secretin-like"/>
</dbReference>
<dbReference type="PANTHER" id="PTHR12011">
    <property type="entry name" value="ADHESION G-PROTEIN COUPLED RECEPTOR"/>
    <property type="match status" value="1"/>
</dbReference>
<dbReference type="RefSeq" id="XP_013781346.2">
    <property type="nucleotide sequence ID" value="XM_013925892.2"/>
</dbReference>
<dbReference type="Pfam" id="PF01825">
    <property type="entry name" value="GPS"/>
    <property type="match status" value="1"/>
</dbReference>
<feature type="compositionally biased region" description="Low complexity" evidence="5">
    <location>
        <begin position="28"/>
        <end position="48"/>
    </location>
</feature>
<feature type="transmembrane region" description="Helical" evidence="6">
    <location>
        <begin position="401"/>
        <end position="418"/>
    </location>
</feature>
<feature type="transmembrane region" description="Helical" evidence="6">
    <location>
        <begin position="541"/>
        <end position="567"/>
    </location>
</feature>
<accession>A0ABM1BG52</accession>
<feature type="domain" description="G-protein coupled receptors family 2 profile 2" evidence="7">
    <location>
        <begin position="366"/>
        <end position="607"/>
    </location>
</feature>
<name>A0ABM1BG52_LIMPO</name>
<dbReference type="Proteomes" id="UP000694941">
    <property type="component" value="Unplaced"/>
</dbReference>
<dbReference type="GeneID" id="106465657"/>
<evidence type="ECO:0000256" key="4">
    <source>
        <dbReference type="ARBA" id="ARBA00023136"/>
    </source>
</evidence>
<feature type="transmembrane region" description="Helical" evidence="6">
    <location>
        <begin position="438"/>
        <end position="458"/>
    </location>
</feature>
<evidence type="ECO:0000259" key="7">
    <source>
        <dbReference type="PROSITE" id="PS50261"/>
    </source>
</evidence>
<dbReference type="PROSITE" id="PS50261">
    <property type="entry name" value="G_PROTEIN_RECEP_F2_4"/>
    <property type="match status" value="1"/>
</dbReference>
<dbReference type="InterPro" id="IPR000203">
    <property type="entry name" value="GPS"/>
</dbReference>
<dbReference type="Gene3D" id="1.20.1070.10">
    <property type="entry name" value="Rhodopsin 7-helix transmembrane proteins"/>
    <property type="match status" value="1"/>
</dbReference>
<organism evidence="8 9">
    <name type="scientific">Limulus polyphemus</name>
    <name type="common">Atlantic horseshoe crab</name>
    <dbReference type="NCBI Taxonomy" id="6850"/>
    <lineage>
        <taxon>Eukaryota</taxon>
        <taxon>Metazoa</taxon>
        <taxon>Ecdysozoa</taxon>
        <taxon>Arthropoda</taxon>
        <taxon>Chelicerata</taxon>
        <taxon>Merostomata</taxon>
        <taxon>Xiphosura</taxon>
        <taxon>Limulidae</taxon>
        <taxon>Limulus</taxon>
    </lineage>
</organism>
<protein>
    <submittedName>
        <fullName evidence="9">Adhesion G-protein coupled receptor D1-like</fullName>
    </submittedName>
</protein>
<keyword evidence="8" id="KW-1185">Reference proteome</keyword>
<evidence type="ECO:0000256" key="1">
    <source>
        <dbReference type="ARBA" id="ARBA00004141"/>
    </source>
</evidence>
<evidence type="ECO:0000313" key="9">
    <source>
        <dbReference type="RefSeq" id="XP_013781346.2"/>
    </source>
</evidence>
<dbReference type="InterPro" id="IPR017981">
    <property type="entry name" value="GPCR_2-like_7TM"/>
</dbReference>
<evidence type="ECO:0000256" key="2">
    <source>
        <dbReference type="ARBA" id="ARBA00022692"/>
    </source>
</evidence>
<comment type="subcellular location">
    <subcellularLocation>
        <location evidence="1">Membrane</location>
        <topology evidence="1">Multi-pass membrane protein</topology>
    </subcellularLocation>
</comment>
<keyword evidence="2 6" id="KW-0812">Transmembrane</keyword>
<dbReference type="Gene3D" id="2.60.220.50">
    <property type="match status" value="1"/>
</dbReference>
<sequence>MQVYDDSVKLLTDVSATIDKNANELSEDGGSQDQSSGGSSSSSSNSENQLEKQQKVQEDMEIMADIVRMVMKKTAVEPGISKNISQNDLVNTYKFQDILSNLIGAYVDKREAVTEEDKQNIQALVEMYNKWALDKIRQTTYERDVIDVIATSDNLVTASRKSNYKQLMQLVDEAEHYFQFPDSSDSWDKVKENWDDHEDYLSVPVDVCGNLDMGKEVHLLFTQHKNYHKIAPLPNKITGADPSLVLLDSRILSFSVDPPHSDTALQKSPLKCHLEHNYKRRSTGRKLLADTYLMKNGEIQKRYCVRWDEYLEIPGQSSKGGWTNEGCFTVNSTAEATECHCTRPGQFAVMAKLHKPFSIPAESDWVKFLKWVLYGISGVLLVVYIFTILSRRGLQEQFHLIRLNTALMAIGALASFFASDWKRDDEEACRLLSGFIHFFYIAVASWFAVEAHALFSAIINGSVGGKLKCYIPIGYGIPGVILGVSIGIYPDYGYDYRCMVGPTSEMKWLLIGPILALGGITLIWSLITVCNLSTPAIKKHVVVLVLSAGTRALCVVCFLFVVTWIFGMLSFIDLGLDYEKTPDFTPIFQIMNSLLGVFIVVIMGFGSPHFRSALCSRGRSGGVVKRNQVDPFDMHDKAEIPKTRKTFAA</sequence>
<dbReference type="SUPFAM" id="SSF81321">
    <property type="entry name" value="Family A G protein-coupled receptor-like"/>
    <property type="match status" value="1"/>
</dbReference>
<proteinExistence type="predicted"/>
<dbReference type="Pfam" id="PF00002">
    <property type="entry name" value="7tm_2"/>
    <property type="match status" value="1"/>
</dbReference>
<evidence type="ECO:0000256" key="5">
    <source>
        <dbReference type="SAM" id="MobiDB-lite"/>
    </source>
</evidence>
<feature type="transmembrane region" description="Helical" evidence="6">
    <location>
        <begin position="509"/>
        <end position="529"/>
    </location>
</feature>
<feature type="transmembrane region" description="Helical" evidence="6">
    <location>
        <begin position="371"/>
        <end position="389"/>
    </location>
</feature>
<dbReference type="PANTHER" id="PTHR12011:SF347">
    <property type="entry name" value="FI21270P1-RELATED"/>
    <property type="match status" value="1"/>
</dbReference>
<feature type="region of interest" description="Disordered" evidence="5">
    <location>
        <begin position="21"/>
        <end position="55"/>
    </location>
</feature>
<dbReference type="InterPro" id="IPR046338">
    <property type="entry name" value="GAIN_dom_sf"/>
</dbReference>
<feature type="transmembrane region" description="Helical" evidence="6">
    <location>
        <begin position="587"/>
        <end position="607"/>
    </location>
</feature>
<reference evidence="9" key="1">
    <citation type="submission" date="2025-08" db="UniProtKB">
        <authorList>
            <consortium name="RefSeq"/>
        </authorList>
    </citation>
    <scope>IDENTIFICATION</scope>
    <source>
        <tissue evidence="9">Muscle</tissue>
    </source>
</reference>